<dbReference type="Proteomes" id="UP000234420">
    <property type="component" value="Unassembled WGS sequence"/>
</dbReference>
<dbReference type="Gene3D" id="3.40.1350.10">
    <property type="match status" value="1"/>
</dbReference>
<dbReference type="GO" id="GO:0003676">
    <property type="term" value="F:nucleic acid binding"/>
    <property type="evidence" value="ECO:0007669"/>
    <property type="project" value="InterPro"/>
</dbReference>
<accession>A0A2N4UPN7</accession>
<evidence type="ECO:0008006" key="4">
    <source>
        <dbReference type="Google" id="ProtNLM"/>
    </source>
</evidence>
<sequence length="273" mass="30595">MAGLCLTNDEVNKLLEKQQNMKKRGIKSGSGREFDLSSLQGRDSTTSVARIRKAKEKAGMGAGGHTGNDRTDKPSEKYLAVLKQGINTLYLPDWLVTYIKDDDELATTICVKGYEAKSPHVIALAQLAKDPILMTGRKKTVEKKGKKANYEHYIQVRVFYELERFYPDIYKLTKAVPNGGLRHDSVGWEMLAEGQKTGSPDIDIEVAKGKYFGMKLEVKTESNKATAMQLDKIELYNDAGFYAVVRNGFDNCWSAIIEYISLPDFDFKTDLNA</sequence>
<comment type="caution">
    <text evidence="2">The sequence shown here is derived from an EMBL/GenBank/DDBJ whole genome shotgun (WGS) entry which is preliminary data.</text>
</comment>
<evidence type="ECO:0000256" key="1">
    <source>
        <dbReference type="SAM" id="MobiDB-lite"/>
    </source>
</evidence>
<name>A0A2N4UPN7_9GAMM</name>
<dbReference type="EMBL" id="NPIB01000021">
    <property type="protein sequence ID" value="PLC56963.1"/>
    <property type="molecule type" value="Genomic_DNA"/>
</dbReference>
<protein>
    <recommendedName>
        <fullName evidence="4">VRR-NUC domain-containing protein</fullName>
    </recommendedName>
</protein>
<dbReference type="InterPro" id="IPR011856">
    <property type="entry name" value="tRNA_endonuc-like_dom_sf"/>
</dbReference>
<feature type="compositionally biased region" description="Polar residues" evidence="1">
    <location>
        <begin position="37"/>
        <end position="48"/>
    </location>
</feature>
<organism evidence="2 3">
    <name type="scientific">Photobacterium carnosum</name>
    <dbReference type="NCBI Taxonomy" id="2023717"/>
    <lineage>
        <taxon>Bacteria</taxon>
        <taxon>Pseudomonadati</taxon>
        <taxon>Pseudomonadota</taxon>
        <taxon>Gammaproteobacteria</taxon>
        <taxon>Vibrionales</taxon>
        <taxon>Vibrionaceae</taxon>
        <taxon>Photobacterium</taxon>
    </lineage>
</organism>
<proteinExistence type="predicted"/>
<keyword evidence="3" id="KW-1185">Reference proteome</keyword>
<feature type="region of interest" description="Disordered" evidence="1">
    <location>
        <begin position="20"/>
        <end position="48"/>
    </location>
</feature>
<dbReference type="AlphaFoldDB" id="A0A2N4UPN7"/>
<evidence type="ECO:0000313" key="3">
    <source>
        <dbReference type="Proteomes" id="UP000234420"/>
    </source>
</evidence>
<evidence type="ECO:0000313" key="2">
    <source>
        <dbReference type="EMBL" id="PLC56963.1"/>
    </source>
</evidence>
<reference evidence="2 3" key="1">
    <citation type="journal article" date="2018" name="Syst. Appl. Microbiol.">
        <title>Photobacterium carnosum sp. nov., isolated from spoiled modified atmosphere packaged poultry meat.</title>
        <authorList>
            <person name="Hilgarth M."/>
            <person name="Fuertes S."/>
            <person name="Ehrmann M."/>
            <person name="Vogel R.F."/>
        </authorList>
    </citation>
    <scope>NUCLEOTIDE SEQUENCE [LARGE SCALE GENOMIC DNA]</scope>
    <source>
        <strain evidence="2 3">TMW 2.2021</strain>
    </source>
</reference>
<gene>
    <name evidence="2" type="ORF">CIK00_15215</name>
</gene>
<dbReference type="RefSeq" id="WP_065208032.1">
    <property type="nucleotide sequence ID" value="NZ_JABJXE010000011.1"/>
</dbReference>